<evidence type="ECO:0000313" key="9">
    <source>
        <dbReference type="Proteomes" id="UP000199515"/>
    </source>
</evidence>
<dbReference type="OrthoDB" id="5242236at2"/>
<evidence type="ECO:0000256" key="1">
    <source>
        <dbReference type="ARBA" id="ARBA00004196"/>
    </source>
</evidence>
<evidence type="ECO:0000256" key="2">
    <source>
        <dbReference type="ARBA" id="ARBA00022723"/>
    </source>
</evidence>
<dbReference type="InterPro" id="IPR014756">
    <property type="entry name" value="Ig_E-set"/>
</dbReference>
<dbReference type="GO" id="GO:0005886">
    <property type="term" value="C:plasma membrane"/>
    <property type="evidence" value="ECO:0007669"/>
    <property type="project" value="TreeGrafter"/>
</dbReference>
<gene>
    <name evidence="8" type="ORF">SAMN05421504_1021139</name>
</gene>
<evidence type="ECO:0000256" key="3">
    <source>
        <dbReference type="ARBA" id="ARBA00022729"/>
    </source>
</evidence>
<keyword evidence="2" id="KW-0479">Metal-binding</keyword>
<feature type="signal peptide" evidence="6">
    <location>
        <begin position="1"/>
        <end position="24"/>
    </location>
</feature>
<dbReference type="Gene3D" id="2.60.40.1220">
    <property type="match status" value="1"/>
</dbReference>
<keyword evidence="9" id="KW-1185">Reference proteome</keyword>
<dbReference type="Pfam" id="PF04234">
    <property type="entry name" value="CopC"/>
    <property type="match status" value="1"/>
</dbReference>
<evidence type="ECO:0000256" key="4">
    <source>
        <dbReference type="ARBA" id="ARBA00023008"/>
    </source>
</evidence>
<keyword evidence="3 6" id="KW-0732">Signal</keyword>
<sequence>MRKALIALALAGAALFFSAAPALAHNVLISTDPAKGSSIEAGPAKITLTFDQFVQNADVNQIAVTGPGGGQWAEGQVKVDGSVVSVPLRPLGPAGEYKIGYRILSADGHAVTGESTFTLAKAGTGTPASAEAAKGTGQAATAESTSDSGVPIWVWIAGAVVLLGVGLTVALRTGSKA</sequence>
<protein>
    <recommendedName>
        <fullName evidence="7">CopC domain-containing protein</fullName>
    </recommendedName>
</protein>
<feature type="chain" id="PRO_5011479038" description="CopC domain-containing protein" evidence="6">
    <location>
        <begin position="25"/>
        <end position="177"/>
    </location>
</feature>
<dbReference type="GO" id="GO:0042597">
    <property type="term" value="C:periplasmic space"/>
    <property type="evidence" value="ECO:0007669"/>
    <property type="project" value="InterPro"/>
</dbReference>
<dbReference type="AlphaFoldDB" id="A0A1H3B3H5"/>
<dbReference type="GO" id="GO:0005507">
    <property type="term" value="F:copper ion binding"/>
    <property type="evidence" value="ECO:0007669"/>
    <property type="project" value="InterPro"/>
</dbReference>
<accession>A0A1H3B3H5</accession>
<dbReference type="SUPFAM" id="SSF81296">
    <property type="entry name" value="E set domains"/>
    <property type="match status" value="1"/>
</dbReference>
<dbReference type="InterPro" id="IPR007348">
    <property type="entry name" value="CopC_dom"/>
</dbReference>
<dbReference type="PANTHER" id="PTHR34820:SF4">
    <property type="entry name" value="INNER MEMBRANE PROTEIN YEBZ"/>
    <property type="match status" value="1"/>
</dbReference>
<evidence type="ECO:0000313" key="8">
    <source>
        <dbReference type="EMBL" id="SDX35619.1"/>
    </source>
</evidence>
<dbReference type="STRING" id="589385.SAMN05421504_1021139"/>
<dbReference type="PANTHER" id="PTHR34820">
    <property type="entry name" value="INNER MEMBRANE PROTEIN YEBZ"/>
    <property type="match status" value="1"/>
</dbReference>
<keyword evidence="5" id="KW-1133">Transmembrane helix</keyword>
<feature type="domain" description="CopC" evidence="7">
    <location>
        <begin position="25"/>
        <end position="119"/>
    </location>
</feature>
<keyword evidence="4" id="KW-0186">Copper</keyword>
<proteinExistence type="predicted"/>
<reference evidence="8 9" key="1">
    <citation type="submission" date="2016-10" db="EMBL/GenBank/DDBJ databases">
        <authorList>
            <person name="de Groot N.N."/>
        </authorList>
    </citation>
    <scope>NUCLEOTIDE SEQUENCE [LARGE SCALE GENOMIC DNA]</scope>
    <source>
        <strain evidence="8 9">CPCC 202699</strain>
    </source>
</reference>
<dbReference type="GO" id="GO:0006825">
    <property type="term" value="P:copper ion transport"/>
    <property type="evidence" value="ECO:0007669"/>
    <property type="project" value="InterPro"/>
</dbReference>
<dbReference type="EMBL" id="FNON01000002">
    <property type="protein sequence ID" value="SDX35619.1"/>
    <property type="molecule type" value="Genomic_DNA"/>
</dbReference>
<evidence type="ECO:0000259" key="7">
    <source>
        <dbReference type="Pfam" id="PF04234"/>
    </source>
</evidence>
<dbReference type="GO" id="GO:0046688">
    <property type="term" value="P:response to copper ion"/>
    <property type="evidence" value="ECO:0007669"/>
    <property type="project" value="InterPro"/>
</dbReference>
<evidence type="ECO:0000256" key="5">
    <source>
        <dbReference type="SAM" id="Phobius"/>
    </source>
</evidence>
<keyword evidence="5" id="KW-0472">Membrane</keyword>
<dbReference type="InterPro" id="IPR032694">
    <property type="entry name" value="CopC/D"/>
</dbReference>
<dbReference type="InterPro" id="IPR014755">
    <property type="entry name" value="Cu-Rt/internalin_Ig-like"/>
</dbReference>
<comment type="subcellular location">
    <subcellularLocation>
        <location evidence="1">Cell envelope</location>
    </subcellularLocation>
</comment>
<name>A0A1H3B3H5_9PSEU</name>
<dbReference type="GO" id="GO:0030313">
    <property type="term" value="C:cell envelope"/>
    <property type="evidence" value="ECO:0007669"/>
    <property type="project" value="UniProtKB-SubCell"/>
</dbReference>
<dbReference type="Proteomes" id="UP000199515">
    <property type="component" value="Unassembled WGS sequence"/>
</dbReference>
<evidence type="ECO:0000256" key="6">
    <source>
        <dbReference type="SAM" id="SignalP"/>
    </source>
</evidence>
<keyword evidence="5" id="KW-0812">Transmembrane</keyword>
<dbReference type="RefSeq" id="WP_091288940.1">
    <property type="nucleotide sequence ID" value="NZ_FNON01000002.1"/>
</dbReference>
<feature type="transmembrane region" description="Helical" evidence="5">
    <location>
        <begin position="152"/>
        <end position="171"/>
    </location>
</feature>
<organism evidence="8 9">
    <name type="scientific">Amycolatopsis xylanica</name>
    <dbReference type="NCBI Taxonomy" id="589385"/>
    <lineage>
        <taxon>Bacteria</taxon>
        <taxon>Bacillati</taxon>
        <taxon>Actinomycetota</taxon>
        <taxon>Actinomycetes</taxon>
        <taxon>Pseudonocardiales</taxon>
        <taxon>Pseudonocardiaceae</taxon>
        <taxon>Amycolatopsis</taxon>
    </lineage>
</organism>